<organism evidence="1 2">
    <name type="scientific">Fulvivirga marina</name>
    <dbReference type="NCBI Taxonomy" id="2494733"/>
    <lineage>
        <taxon>Bacteria</taxon>
        <taxon>Pseudomonadati</taxon>
        <taxon>Bacteroidota</taxon>
        <taxon>Cytophagia</taxon>
        <taxon>Cytophagales</taxon>
        <taxon>Fulvivirgaceae</taxon>
        <taxon>Fulvivirga</taxon>
    </lineage>
</organism>
<dbReference type="EMBL" id="JAEUGD010000038">
    <property type="protein sequence ID" value="MBL6446750.1"/>
    <property type="molecule type" value="Genomic_DNA"/>
</dbReference>
<gene>
    <name evidence="1" type="ORF">JMN32_10535</name>
</gene>
<proteinExistence type="predicted"/>
<evidence type="ECO:0000313" key="1">
    <source>
        <dbReference type="EMBL" id="MBL6446750.1"/>
    </source>
</evidence>
<accession>A0A937KE51</accession>
<dbReference type="Proteomes" id="UP000614216">
    <property type="component" value="Unassembled WGS sequence"/>
</dbReference>
<name>A0A937KE51_9BACT</name>
<comment type="caution">
    <text evidence="1">The sequence shown here is derived from an EMBL/GenBank/DDBJ whole genome shotgun (WGS) entry which is preliminary data.</text>
</comment>
<sequence length="79" mass="9218">MEILNQPQLQILHTSIQAMQVVRLFTALKSTSICQLAMAKVEALAHDLDRDILYFQYGRQLFFCSKRLNKLIAKIDFKF</sequence>
<keyword evidence="2" id="KW-1185">Reference proteome</keyword>
<reference evidence="1" key="1">
    <citation type="submission" date="2021-01" db="EMBL/GenBank/DDBJ databases">
        <title>Fulvivirga kasyanovii gen. nov., sp nov., a novel member of the phylum Bacteroidetes isolated from seawater in a mussel farm.</title>
        <authorList>
            <person name="Zhao L.-H."/>
            <person name="Wang Z.-J."/>
        </authorList>
    </citation>
    <scope>NUCLEOTIDE SEQUENCE</scope>
    <source>
        <strain evidence="1">29W222</strain>
    </source>
</reference>
<dbReference type="AlphaFoldDB" id="A0A937KE51"/>
<evidence type="ECO:0000313" key="2">
    <source>
        <dbReference type="Proteomes" id="UP000614216"/>
    </source>
</evidence>
<protein>
    <submittedName>
        <fullName evidence="1">Uncharacterized protein</fullName>
    </submittedName>
</protein>
<dbReference type="RefSeq" id="WP_202856295.1">
    <property type="nucleotide sequence ID" value="NZ_JAEUGD010000038.1"/>
</dbReference>